<evidence type="ECO:0000256" key="1">
    <source>
        <dbReference type="ARBA" id="ARBA00023054"/>
    </source>
</evidence>
<keyword evidence="5" id="KW-1185">Reference proteome</keyword>
<feature type="coiled-coil region" evidence="2">
    <location>
        <begin position="105"/>
        <end position="139"/>
    </location>
</feature>
<evidence type="ECO:0000256" key="3">
    <source>
        <dbReference type="SAM" id="MobiDB-lite"/>
    </source>
</evidence>
<organism evidence="4 5">
    <name type="scientific">Carpediemonas membranifera</name>
    <dbReference type="NCBI Taxonomy" id="201153"/>
    <lineage>
        <taxon>Eukaryota</taxon>
        <taxon>Metamonada</taxon>
        <taxon>Carpediemonas-like organisms</taxon>
        <taxon>Carpediemonas</taxon>
    </lineage>
</organism>
<keyword evidence="1 2" id="KW-0175">Coiled coil</keyword>
<gene>
    <name evidence="4" type="ORF">J8273_6507</name>
</gene>
<evidence type="ECO:0000256" key="2">
    <source>
        <dbReference type="SAM" id="Coils"/>
    </source>
</evidence>
<dbReference type="EMBL" id="JAHDYR010000053">
    <property type="protein sequence ID" value="KAG9391731.1"/>
    <property type="molecule type" value="Genomic_DNA"/>
</dbReference>
<feature type="region of interest" description="Disordered" evidence="3">
    <location>
        <begin position="410"/>
        <end position="429"/>
    </location>
</feature>
<dbReference type="OrthoDB" id="10256467at2759"/>
<sequence>MPLKPLPADIGDKDSTVCSFCGVSYLIMHEVEELKNRISELEADLNKRTAEHDILASDYQQYKTISSEKVSGLEGQLKEAHTSLSHERKTVAEVRSSYSLLGRMNESLQERVNDMTASIESLTKDMGRLEILVTNYQRQYRAARNVAAKIAKALVAMKAEHKLLREDVSGTLALMQADAAEALDKVHRKYADAIDADRHRFEAYNMGLQAENNQKADEIRHLQSELAAASTRAKELQADLTSERTTARGLRSRLEADADTAKDAIRDMEAHLARGVDERAELEGKIAALEDQRRQIDRTVFRLETSEAQLKKDVAEYVATNAELTAMLEAGREKLRAEQAARAKEGKALVEANKRLTVMRTELNALNSETSDDLKNLKKDLMEKDLKIEEMIDSHKKQVEQIQNSWRARLAESKAEHEDRQRSSDSEIVKMGKEMTGLKSELKSLRGELQQAKDDAIRHERRAGDLENKLRSSASASDSGRQELKDALDATAAANREVRQLKTALSSTKEETASLTAQISRLESDLTAARSAAAKPSSGVGDERVQELEEEIEFLQLTVKNECAERAALLCVVTDLRNKLSAATTTPATATGVNMDYPTSSAALTEHGDDAADMYVRRTKKRAGTRTLRSRGGGR</sequence>
<dbReference type="PANTHER" id="PTHR18870:SF9">
    <property type="entry name" value="PROTEIN TAG-278-RELATED"/>
    <property type="match status" value="1"/>
</dbReference>
<accession>A0A8J6BVT4</accession>
<feature type="coiled-coil region" evidence="2">
    <location>
        <begin position="205"/>
        <end position="299"/>
    </location>
</feature>
<dbReference type="AlphaFoldDB" id="A0A8J6BVT4"/>
<evidence type="ECO:0000313" key="5">
    <source>
        <dbReference type="Proteomes" id="UP000717585"/>
    </source>
</evidence>
<dbReference type="Proteomes" id="UP000717585">
    <property type="component" value="Unassembled WGS sequence"/>
</dbReference>
<proteinExistence type="predicted"/>
<name>A0A8J6BVT4_9EUKA</name>
<dbReference type="SUPFAM" id="SSF90257">
    <property type="entry name" value="Myosin rod fragments"/>
    <property type="match status" value="1"/>
</dbReference>
<reference evidence="4" key="1">
    <citation type="submission" date="2021-05" db="EMBL/GenBank/DDBJ databases">
        <title>A free-living protist that lacks canonical eukaryotic 1 DNA replication and segregation systems.</title>
        <authorList>
            <person name="Salas-Leiva D.E."/>
            <person name="Tromer E.C."/>
            <person name="Curtis B.A."/>
            <person name="Jerlstrom-Hultqvist J."/>
            <person name="Kolisko M."/>
            <person name="Yi Z."/>
            <person name="Salas-Leiva J.S."/>
            <person name="Gallot-Lavallee L."/>
            <person name="Kops G.J.P.L."/>
            <person name="Archibald J.M."/>
            <person name="Simpson A.G.B."/>
            <person name="Roger A.J."/>
        </authorList>
    </citation>
    <scope>NUCLEOTIDE SEQUENCE</scope>
    <source>
        <strain evidence="4">BICM</strain>
    </source>
</reference>
<dbReference type="Gene3D" id="1.10.287.1490">
    <property type="match status" value="3"/>
</dbReference>
<evidence type="ECO:0000313" key="4">
    <source>
        <dbReference type="EMBL" id="KAG9391731.1"/>
    </source>
</evidence>
<feature type="coiled-coil region" evidence="2">
    <location>
        <begin position="349"/>
        <end position="394"/>
    </location>
</feature>
<dbReference type="PANTHER" id="PTHR18870">
    <property type="entry name" value="PROTEIN TAG-278-RELATED"/>
    <property type="match status" value="1"/>
</dbReference>
<feature type="compositionally biased region" description="Basic and acidic residues" evidence="3">
    <location>
        <begin position="449"/>
        <end position="470"/>
    </location>
</feature>
<comment type="caution">
    <text evidence="4">The sequence shown here is derived from an EMBL/GenBank/DDBJ whole genome shotgun (WGS) entry which is preliminary data.</text>
</comment>
<protein>
    <submittedName>
        <fullName evidence="4">Chromosome segregation protein</fullName>
    </submittedName>
</protein>
<feature type="region of interest" description="Disordered" evidence="3">
    <location>
        <begin position="449"/>
        <end position="484"/>
    </location>
</feature>